<accession>A0AAV7P1C2</accession>
<dbReference type="EMBL" id="JANPWB010000012">
    <property type="protein sequence ID" value="KAJ1121007.1"/>
    <property type="molecule type" value="Genomic_DNA"/>
</dbReference>
<gene>
    <name evidence="2" type="ORF">NDU88_009139</name>
</gene>
<feature type="region of interest" description="Disordered" evidence="1">
    <location>
        <begin position="1"/>
        <end position="25"/>
    </location>
</feature>
<feature type="region of interest" description="Disordered" evidence="1">
    <location>
        <begin position="106"/>
        <end position="131"/>
    </location>
</feature>
<evidence type="ECO:0000256" key="1">
    <source>
        <dbReference type="SAM" id="MobiDB-lite"/>
    </source>
</evidence>
<feature type="compositionally biased region" description="Basic residues" evidence="1">
    <location>
        <begin position="122"/>
        <end position="131"/>
    </location>
</feature>
<feature type="compositionally biased region" description="Low complexity" evidence="1">
    <location>
        <begin position="153"/>
        <end position="163"/>
    </location>
</feature>
<protein>
    <submittedName>
        <fullName evidence="2">Uncharacterized protein</fullName>
    </submittedName>
</protein>
<organism evidence="2 3">
    <name type="scientific">Pleurodeles waltl</name>
    <name type="common">Iberian ribbed newt</name>
    <dbReference type="NCBI Taxonomy" id="8319"/>
    <lineage>
        <taxon>Eukaryota</taxon>
        <taxon>Metazoa</taxon>
        <taxon>Chordata</taxon>
        <taxon>Craniata</taxon>
        <taxon>Vertebrata</taxon>
        <taxon>Euteleostomi</taxon>
        <taxon>Amphibia</taxon>
        <taxon>Batrachia</taxon>
        <taxon>Caudata</taxon>
        <taxon>Salamandroidea</taxon>
        <taxon>Salamandridae</taxon>
        <taxon>Pleurodelinae</taxon>
        <taxon>Pleurodeles</taxon>
    </lineage>
</organism>
<sequence length="199" mass="20853">MYSSRSPHREDASGRGVKKKKKKKRIIYSSRRGHCGCRAGCMLIFGGLSTLGSHPARAQYSSTMGPLCLSWEPSKKGSRGPAGNEAPQCTPACGAEARFRPSAASIFQPRAASERSIPARAPGHRPHQRHARVPCGLHYPSAERQRARGGAGPRPRAAHSPAADTSVARAGLRLPPGAGGSPGVPERVAALDDGPGQLG</sequence>
<proteinExistence type="predicted"/>
<evidence type="ECO:0000313" key="2">
    <source>
        <dbReference type="EMBL" id="KAJ1121007.1"/>
    </source>
</evidence>
<evidence type="ECO:0000313" key="3">
    <source>
        <dbReference type="Proteomes" id="UP001066276"/>
    </source>
</evidence>
<keyword evidence="3" id="KW-1185">Reference proteome</keyword>
<name>A0AAV7P1C2_PLEWA</name>
<feature type="region of interest" description="Disordered" evidence="1">
    <location>
        <begin position="143"/>
        <end position="199"/>
    </location>
</feature>
<feature type="compositionally biased region" description="Basic residues" evidence="1">
    <location>
        <begin position="16"/>
        <end position="25"/>
    </location>
</feature>
<dbReference type="AlphaFoldDB" id="A0AAV7P1C2"/>
<reference evidence="2" key="1">
    <citation type="journal article" date="2022" name="bioRxiv">
        <title>Sequencing and chromosome-scale assembly of the giantPleurodeles waltlgenome.</title>
        <authorList>
            <person name="Brown T."/>
            <person name="Elewa A."/>
            <person name="Iarovenko S."/>
            <person name="Subramanian E."/>
            <person name="Araus A.J."/>
            <person name="Petzold A."/>
            <person name="Susuki M."/>
            <person name="Suzuki K.-i.T."/>
            <person name="Hayashi T."/>
            <person name="Toyoda A."/>
            <person name="Oliveira C."/>
            <person name="Osipova E."/>
            <person name="Leigh N.D."/>
            <person name="Simon A."/>
            <person name="Yun M.H."/>
        </authorList>
    </citation>
    <scope>NUCLEOTIDE SEQUENCE</scope>
    <source>
        <strain evidence="2">20211129_DDA</strain>
        <tissue evidence="2">Liver</tissue>
    </source>
</reference>
<comment type="caution">
    <text evidence="2">The sequence shown here is derived from an EMBL/GenBank/DDBJ whole genome shotgun (WGS) entry which is preliminary data.</text>
</comment>
<dbReference type="Proteomes" id="UP001066276">
    <property type="component" value="Chromosome 8"/>
</dbReference>